<evidence type="ECO:0000313" key="2">
    <source>
        <dbReference type="Proteomes" id="UP001221217"/>
    </source>
</evidence>
<organism evidence="1 2">
    <name type="scientific">Candidatus Thalassospirochaeta sargassi</name>
    <dbReference type="NCBI Taxonomy" id="3119039"/>
    <lineage>
        <taxon>Bacteria</taxon>
        <taxon>Pseudomonadati</taxon>
        <taxon>Spirochaetota</taxon>
        <taxon>Spirochaetia</taxon>
        <taxon>Spirochaetales</taxon>
        <taxon>Spirochaetaceae</taxon>
        <taxon>Candidatus Thalassospirochaeta</taxon>
    </lineage>
</organism>
<proteinExistence type="predicted"/>
<name>A0AAJ1ICX1_9SPIO</name>
<dbReference type="Proteomes" id="UP001221217">
    <property type="component" value="Unassembled WGS sequence"/>
</dbReference>
<sequence length="164" mass="18961">MIRRFFVFVFVFVFVFCGFTIFAENNFIVEFNGITCIPLKEESSFDGFLSDVEISIGYKINNNIFMFNGHYGPESIISTSYRYLFSISPKTNIIPEFGIGTDFHPGESAFSEIFIVGAIQLQYLIIDSWNLYIDIGIKYLSNRLSYDYEQDDYLLIPLGISYKI</sequence>
<accession>A0AAJ1ICX1</accession>
<gene>
    <name evidence="1" type="ORF">PQJ61_09540</name>
</gene>
<dbReference type="EMBL" id="JAQQAL010000022">
    <property type="protein sequence ID" value="MDC7226993.1"/>
    <property type="molecule type" value="Genomic_DNA"/>
</dbReference>
<protein>
    <submittedName>
        <fullName evidence="1">Uncharacterized protein</fullName>
    </submittedName>
</protein>
<reference evidence="1 2" key="1">
    <citation type="submission" date="2022-12" db="EMBL/GenBank/DDBJ databases">
        <title>Metagenome assembled genome from gulf of manar.</title>
        <authorList>
            <person name="Kohli P."/>
            <person name="Pk S."/>
            <person name="Venkata Ramana C."/>
            <person name="Sasikala C."/>
        </authorList>
    </citation>
    <scope>NUCLEOTIDE SEQUENCE [LARGE SCALE GENOMIC DNA]</scope>
    <source>
        <strain evidence="1">JB008</strain>
    </source>
</reference>
<comment type="caution">
    <text evidence="1">The sequence shown here is derived from an EMBL/GenBank/DDBJ whole genome shotgun (WGS) entry which is preliminary data.</text>
</comment>
<dbReference type="AlphaFoldDB" id="A0AAJ1ICX1"/>
<evidence type="ECO:0000313" key="1">
    <source>
        <dbReference type="EMBL" id="MDC7226993.1"/>
    </source>
</evidence>